<dbReference type="InParanoid" id="A0A251RT41"/>
<gene>
    <name evidence="3" type="ORF">HannXRQ_Chr17g0563921</name>
    <name evidence="2" type="ORF">HanXRQr2_Chr17g0807901</name>
</gene>
<dbReference type="EMBL" id="CM007906">
    <property type="protein sequence ID" value="OTF87623.1"/>
    <property type="molecule type" value="Genomic_DNA"/>
</dbReference>
<dbReference type="Gramene" id="mRNA:HanXRQr2_Chr17g0807901">
    <property type="protein sequence ID" value="mRNA:HanXRQr2_Chr17g0807901"/>
    <property type="gene ID" value="HanXRQr2_Chr17g0807901"/>
</dbReference>
<keyword evidence="4" id="KW-1185">Reference proteome</keyword>
<reference evidence="2 4" key="1">
    <citation type="journal article" date="2017" name="Nature">
        <title>The sunflower genome provides insights into oil metabolism, flowering and Asterid evolution.</title>
        <authorList>
            <person name="Badouin H."/>
            <person name="Gouzy J."/>
            <person name="Grassa C.J."/>
            <person name="Murat F."/>
            <person name="Staton S.E."/>
            <person name="Cottret L."/>
            <person name="Lelandais-Briere C."/>
            <person name="Owens G.L."/>
            <person name="Carrere S."/>
            <person name="Mayjonade B."/>
            <person name="Legrand L."/>
            <person name="Gill N."/>
            <person name="Kane N.C."/>
            <person name="Bowers J.E."/>
            <person name="Hubner S."/>
            <person name="Bellec A."/>
            <person name="Berard A."/>
            <person name="Berges H."/>
            <person name="Blanchet N."/>
            <person name="Boniface M.C."/>
            <person name="Brunel D."/>
            <person name="Catrice O."/>
            <person name="Chaidir N."/>
            <person name="Claudel C."/>
            <person name="Donnadieu C."/>
            <person name="Faraut T."/>
            <person name="Fievet G."/>
            <person name="Helmstetter N."/>
            <person name="King M."/>
            <person name="Knapp S.J."/>
            <person name="Lai Z."/>
            <person name="Le Paslier M.C."/>
            <person name="Lippi Y."/>
            <person name="Lorenzon L."/>
            <person name="Mandel J.R."/>
            <person name="Marage G."/>
            <person name="Marchand G."/>
            <person name="Marquand E."/>
            <person name="Bret-Mestries E."/>
            <person name="Morien E."/>
            <person name="Nambeesan S."/>
            <person name="Nguyen T."/>
            <person name="Pegot-Espagnet P."/>
            <person name="Pouilly N."/>
            <person name="Raftis F."/>
            <person name="Sallet E."/>
            <person name="Schiex T."/>
            <person name="Thomas J."/>
            <person name="Vandecasteele C."/>
            <person name="Vares D."/>
            <person name="Vear F."/>
            <person name="Vautrin S."/>
            <person name="Crespi M."/>
            <person name="Mangin B."/>
            <person name="Burke J.M."/>
            <person name="Salse J."/>
            <person name="Munos S."/>
            <person name="Vincourt P."/>
            <person name="Rieseberg L.H."/>
            <person name="Langlade N.B."/>
        </authorList>
    </citation>
    <scope>NUCLEOTIDE SEQUENCE [LARGE SCALE GENOMIC DNA]</scope>
    <source>
        <strain evidence="4">cv. SF193</strain>
        <tissue evidence="2">Leaves</tissue>
    </source>
</reference>
<dbReference type="EMBL" id="MNCJ02000332">
    <property type="protein sequence ID" value="KAF5755867.1"/>
    <property type="molecule type" value="Genomic_DNA"/>
</dbReference>
<accession>A0A251RT41</accession>
<evidence type="ECO:0000313" key="3">
    <source>
        <dbReference type="EMBL" id="OTF87623.1"/>
    </source>
</evidence>
<evidence type="ECO:0000256" key="1">
    <source>
        <dbReference type="SAM" id="MobiDB-lite"/>
    </source>
</evidence>
<sequence length="101" mass="11972">MKVEATASKKVDQWPEKDRSRSRLERKSQPGRELIHRRNQRRKTKKRERSSQASFNQELSGMSFIKNVRPNTSVKEEQVSDSDQKQEQDSSRICVNRLKQE</sequence>
<protein>
    <submittedName>
        <fullName evidence="3">Uncharacterized protein</fullName>
    </submittedName>
</protein>
<reference evidence="2" key="3">
    <citation type="submission" date="2020-06" db="EMBL/GenBank/DDBJ databases">
        <title>Helianthus annuus Genome sequencing and assembly Release 2.</title>
        <authorList>
            <person name="Gouzy J."/>
            <person name="Langlade N."/>
            <person name="Munos S."/>
        </authorList>
    </citation>
    <scope>NUCLEOTIDE SEQUENCE</scope>
    <source>
        <tissue evidence="2">Leaves</tissue>
    </source>
</reference>
<feature type="compositionally biased region" description="Basic and acidic residues" evidence="1">
    <location>
        <begin position="1"/>
        <end position="36"/>
    </location>
</feature>
<organism evidence="3 4">
    <name type="scientific">Helianthus annuus</name>
    <name type="common">Common sunflower</name>
    <dbReference type="NCBI Taxonomy" id="4232"/>
    <lineage>
        <taxon>Eukaryota</taxon>
        <taxon>Viridiplantae</taxon>
        <taxon>Streptophyta</taxon>
        <taxon>Embryophyta</taxon>
        <taxon>Tracheophyta</taxon>
        <taxon>Spermatophyta</taxon>
        <taxon>Magnoliopsida</taxon>
        <taxon>eudicotyledons</taxon>
        <taxon>Gunneridae</taxon>
        <taxon>Pentapetalae</taxon>
        <taxon>asterids</taxon>
        <taxon>campanulids</taxon>
        <taxon>Asterales</taxon>
        <taxon>Asteraceae</taxon>
        <taxon>Asteroideae</taxon>
        <taxon>Heliantheae alliance</taxon>
        <taxon>Heliantheae</taxon>
        <taxon>Helianthus</taxon>
    </lineage>
</organism>
<feature type="compositionally biased region" description="Basic residues" evidence="1">
    <location>
        <begin position="37"/>
        <end position="48"/>
    </location>
</feature>
<dbReference type="Proteomes" id="UP000215914">
    <property type="component" value="Chromosome 17"/>
</dbReference>
<feature type="compositionally biased region" description="Basic and acidic residues" evidence="1">
    <location>
        <begin position="74"/>
        <end position="90"/>
    </location>
</feature>
<feature type="compositionally biased region" description="Polar residues" evidence="1">
    <location>
        <begin position="51"/>
        <end position="60"/>
    </location>
</feature>
<reference evidence="3" key="2">
    <citation type="submission" date="2017-02" db="EMBL/GenBank/DDBJ databases">
        <title>Sunflower complete genome.</title>
        <authorList>
            <person name="Langlade N."/>
            <person name="Munos S."/>
        </authorList>
    </citation>
    <scope>NUCLEOTIDE SEQUENCE [LARGE SCALE GENOMIC DNA]</scope>
    <source>
        <tissue evidence="3">Leaves</tissue>
    </source>
</reference>
<feature type="region of interest" description="Disordered" evidence="1">
    <location>
        <begin position="1"/>
        <end position="101"/>
    </location>
</feature>
<proteinExistence type="predicted"/>
<evidence type="ECO:0000313" key="2">
    <source>
        <dbReference type="EMBL" id="KAF5755867.1"/>
    </source>
</evidence>
<evidence type="ECO:0000313" key="4">
    <source>
        <dbReference type="Proteomes" id="UP000215914"/>
    </source>
</evidence>
<name>A0A251RT41_HELAN</name>
<dbReference type="AlphaFoldDB" id="A0A251RT41"/>